<sequence length="795" mass="88137">MLNRADPYPRKKVAVVGSGCAGIAALWALNRSPHDVYLYEASSRLGGHTQTVEFAKGKYKTLVDTGFIVMNTETYPNFISFLKRVGVKTEPTEMSFSVSRDQGRFEWAGASLDALFCQRENVLSPRMWRMLFDVFRFNQFALDLLKADEPTEETIGEYLDREGYSNAFRDNYLIPMAAAVWSTSPDKCALDFPAVTLVRFLWNHHLLSTFAARPQWLTIAAGSKTYIDKVMQGFPSNHLRLNTTVTALTNEADGRVRLHTDGGNSEVFDHVILATHGDQAYSIIRDSATEAERSILGTFSTSQNVAVLHSDTSLMPKNQRAWSSWNYLTKSASPAGKGNIDQVCLTYNMNTLQHLPRAAFGDVLVTLNPLHEPDPRTVQGRYSYRHPLYTPGTVRAQRHLGAIQNTRGISYAGAWTGYGFHEDGFSSGLRVAVEHLGASIPFEFRDSTCSRGEKPRLTAVDWCARPRPSQAPPAGTTRQEASLHFVPLNSVPDRTIHLQTTTSPASSHELTTPPTMNPIPRLARRVAAEAPSSWSCFFCQRAGAQWQQPTATSAVAKPTARFGAKRFFSGGFPRRQQQQQPQHTRQGGSDGAAQGMGMGRINEVYYTISVILGTVALSYGSVPMYKMICQTTGYGGQPVRAHGGTSTSSDPSDLASRLDPVTDARRIRVTFSSSVSDVLPWKFTPQQREVRVLPGETALAFYTATNHSDKDIIGVATYSVTPAQTAPYFSKIQCFCFEEQRLAAGETVDMPVFFYLDPDLLQDMNMRNVHTVTLNYTFFKARYDDKGQFQGAPGF</sequence>
<proteinExistence type="inferred from homology"/>
<keyword evidence="5 7" id="KW-0472">Membrane</keyword>
<evidence type="ECO:0000256" key="2">
    <source>
        <dbReference type="ARBA" id="ARBA00004243"/>
    </source>
</evidence>
<feature type="compositionally biased region" description="Low complexity" evidence="6">
    <location>
        <begin position="572"/>
        <end position="587"/>
    </location>
</feature>
<dbReference type="Proteomes" id="UP001303115">
    <property type="component" value="Unassembled WGS sequence"/>
</dbReference>
<comment type="subcellular location">
    <subcellularLocation>
        <location evidence="2">Mitochondrion inner membrane</location>
        <topology evidence="2">Single-pass membrane protein</topology>
        <orientation evidence="2">Intermembrane side</orientation>
    </subcellularLocation>
</comment>
<dbReference type="GO" id="GO:0005743">
    <property type="term" value="C:mitochondrial inner membrane"/>
    <property type="evidence" value="ECO:0007669"/>
    <property type="project" value="UniProtKB-SubCell"/>
</dbReference>
<feature type="domain" description="Amine oxidase" evidence="8">
    <location>
        <begin position="21"/>
        <end position="434"/>
    </location>
</feature>
<evidence type="ECO:0000313" key="9">
    <source>
        <dbReference type="EMBL" id="KAK4038948.1"/>
    </source>
</evidence>
<evidence type="ECO:0000256" key="6">
    <source>
        <dbReference type="SAM" id="MobiDB-lite"/>
    </source>
</evidence>
<dbReference type="SUPFAM" id="SSF51905">
    <property type="entry name" value="FAD/NAD(P)-binding domain"/>
    <property type="match status" value="1"/>
</dbReference>
<dbReference type="FunFam" id="2.60.370.10:FF:000001">
    <property type="entry name" value="COX11 cytochrome c oxidase assembly homolog"/>
    <property type="match status" value="1"/>
</dbReference>
<dbReference type="InterPro" id="IPR007533">
    <property type="entry name" value="Cyt_c_oxidase_assmbl_CtaG"/>
</dbReference>
<reference evidence="10" key="1">
    <citation type="journal article" date="2023" name="Mol. Phylogenet. Evol.">
        <title>Genome-scale phylogeny and comparative genomics of the fungal order Sordariales.</title>
        <authorList>
            <person name="Hensen N."/>
            <person name="Bonometti L."/>
            <person name="Westerberg I."/>
            <person name="Brannstrom I.O."/>
            <person name="Guillou S."/>
            <person name="Cros-Aarteil S."/>
            <person name="Calhoun S."/>
            <person name="Haridas S."/>
            <person name="Kuo A."/>
            <person name="Mondo S."/>
            <person name="Pangilinan J."/>
            <person name="Riley R."/>
            <person name="LaButti K."/>
            <person name="Andreopoulos B."/>
            <person name="Lipzen A."/>
            <person name="Chen C."/>
            <person name="Yan M."/>
            <person name="Daum C."/>
            <person name="Ng V."/>
            <person name="Clum A."/>
            <person name="Steindorff A."/>
            <person name="Ohm R.A."/>
            <person name="Martin F."/>
            <person name="Silar P."/>
            <person name="Natvig D.O."/>
            <person name="Lalanne C."/>
            <person name="Gautier V."/>
            <person name="Ament-Velasquez S.L."/>
            <person name="Kruys A."/>
            <person name="Hutchinson M.I."/>
            <person name="Powell A.J."/>
            <person name="Barry K."/>
            <person name="Miller A.N."/>
            <person name="Grigoriev I.V."/>
            <person name="Debuchy R."/>
            <person name="Gladieux P."/>
            <person name="Hiltunen Thoren M."/>
            <person name="Johannesson H."/>
        </authorList>
    </citation>
    <scope>NUCLEOTIDE SEQUENCE [LARGE SCALE GENOMIC DNA]</scope>
    <source>
        <strain evidence="10">CBS 284.82</strain>
    </source>
</reference>
<gene>
    <name evidence="9" type="ORF">C8A01DRAFT_47523</name>
</gene>
<evidence type="ECO:0000256" key="5">
    <source>
        <dbReference type="ARBA" id="ARBA00023136"/>
    </source>
</evidence>
<protein>
    <submittedName>
        <fullName evidence="9">Amine oxidase</fullName>
    </submittedName>
</protein>
<name>A0AAN6SR26_9PEZI</name>
<keyword evidence="4 7" id="KW-1133">Transmembrane helix</keyword>
<keyword evidence="3 7" id="KW-0812">Transmembrane</keyword>
<dbReference type="PANTHER" id="PTHR21320:SF3">
    <property type="entry name" value="CYTOCHROME C OXIDASE ASSEMBLY PROTEIN COX11, MITOCHONDRIAL-RELATED"/>
    <property type="match status" value="1"/>
</dbReference>
<dbReference type="GO" id="GO:0016491">
    <property type="term" value="F:oxidoreductase activity"/>
    <property type="evidence" value="ECO:0007669"/>
    <property type="project" value="InterPro"/>
</dbReference>
<dbReference type="SUPFAM" id="SSF110111">
    <property type="entry name" value="Ctag/Cox11"/>
    <property type="match status" value="1"/>
</dbReference>
<dbReference type="Pfam" id="PF01593">
    <property type="entry name" value="Amino_oxidase"/>
    <property type="match status" value="1"/>
</dbReference>
<evidence type="ECO:0000313" key="10">
    <source>
        <dbReference type="Proteomes" id="UP001303115"/>
    </source>
</evidence>
<dbReference type="PANTHER" id="PTHR21320">
    <property type="entry name" value="CYTOCHROME C OXIDASE ASSEMBLY PROTEIN COX11-RELATED"/>
    <property type="match status" value="1"/>
</dbReference>
<dbReference type="InterPro" id="IPR036188">
    <property type="entry name" value="FAD/NAD-bd_sf"/>
</dbReference>
<evidence type="ECO:0000256" key="7">
    <source>
        <dbReference type="SAM" id="Phobius"/>
    </source>
</evidence>
<dbReference type="AlphaFoldDB" id="A0AAN6SR26"/>
<dbReference type="GO" id="GO:0005507">
    <property type="term" value="F:copper ion binding"/>
    <property type="evidence" value="ECO:0007669"/>
    <property type="project" value="InterPro"/>
</dbReference>
<dbReference type="GO" id="GO:0005759">
    <property type="term" value="C:mitochondrial matrix"/>
    <property type="evidence" value="ECO:0007669"/>
    <property type="project" value="UniProtKB-ARBA"/>
</dbReference>
<dbReference type="FunFam" id="1.10.405.20:FF:000001">
    <property type="entry name" value="Amine oxidase"/>
    <property type="match status" value="1"/>
</dbReference>
<evidence type="ECO:0000256" key="3">
    <source>
        <dbReference type="ARBA" id="ARBA00022692"/>
    </source>
</evidence>
<comment type="function">
    <text evidence="1">Exerts its effect at some terminal stage of cytochrome c oxidase synthesis, probably by being involved in the insertion of the copper B into subunit I.</text>
</comment>
<dbReference type="InterPro" id="IPR002937">
    <property type="entry name" value="Amino_oxidase"/>
</dbReference>
<comment type="caution">
    <text evidence="9">The sequence shown here is derived from an EMBL/GenBank/DDBJ whole genome shotgun (WGS) entry which is preliminary data.</text>
</comment>
<dbReference type="InterPro" id="IPR023471">
    <property type="entry name" value="CtaG/Cox11_dom_sf"/>
</dbReference>
<evidence type="ECO:0000256" key="4">
    <source>
        <dbReference type="ARBA" id="ARBA00022989"/>
    </source>
</evidence>
<dbReference type="Gene3D" id="1.10.405.20">
    <property type="match status" value="1"/>
</dbReference>
<feature type="region of interest" description="Disordered" evidence="6">
    <location>
        <begin position="572"/>
        <end position="595"/>
    </location>
</feature>
<organism evidence="9 10">
    <name type="scientific">Parachaetomium inaequale</name>
    <dbReference type="NCBI Taxonomy" id="2588326"/>
    <lineage>
        <taxon>Eukaryota</taxon>
        <taxon>Fungi</taxon>
        <taxon>Dikarya</taxon>
        <taxon>Ascomycota</taxon>
        <taxon>Pezizomycotina</taxon>
        <taxon>Sordariomycetes</taxon>
        <taxon>Sordariomycetidae</taxon>
        <taxon>Sordariales</taxon>
        <taxon>Chaetomiaceae</taxon>
        <taxon>Parachaetomium</taxon>
    </lineage>
</organism>
<dbReference type="Gene3D" id="3.30.70.1990">
    <property type="match status" value="1"/>
</dbReference>
<feature type="transmembrane region" description="Helical" evidence="7">
    <location>
        <begin position="12"/>
        <end position="29"/>
    </location>
</feature>
<accession>A0AAN6SR26</accession>
<dbReference type="Pfam" id="PF04442">
    <property type="entry name" value="CtaG_Cox11"/>
    <property type="match status" value="1"/>
</dbReference>
<keyword evidence="10" id="KW-1185">Reference proteome</keyword>
<dbReference type="HAMAP" id="MF_00155">
    <property type="entry name" value="CtaG"/>
    <property type="match status" value="1"/>
</dbReference>
<dbReference type="Gene3D" id="2.60.370.10">
    <property type="entry name" value="Ctag/Cox11"/>
    <property type="match status" value="1"/>
</dbReference>
<dbReference type="EMBL" id="MU854415">
    <property type="protein sequence ID" value="KAK4038948.1"/>
    <property type="molecule type" value="Genomic_DNA"/>
</dbReference>
<evidence type="ECO:0000256" key="1">
    <source>
        <dbReference type="ARBA" id="ARBA00004007"/>
    </source>
</evidence>
<dbReference type="NCBIfam" id="NF003465">
    <property type="entry name" value="PRK05089.1"/>
    <property type="match status" value="1"/>
</dbReference>
<evidence type="ECO:0000259" key="8">
    <source>
        <dbReference type="Pfam" id="PF01593"/>
    </source>
</evidence>
<dbReference type="Gene3D" id="3.50.50.60">
    <property type="entry name" value="FAD/NAD(P)-binding domain"/>
    <property type="match status" value="1"/>
</dbReference>